<comment type="caution">
    <text evidence="2">The sequence shown here is derived from an EMBL/GenBank/DDBJ whole genome shotgun (WGS) entry which is preliminary data.</text>
</comment>
<name>A0ABQ5RN42_9CHLO</name>
<reference evidence="2 3" key="1">
    <citation type="journal article" date="2023" name="IScience">
        <title>Expanded male sex-determining region conserved during the evolution of homothallism in the green alga Volvox.</title>
        <authorList>
            <person name="Yamamoto K."/>
            <person name="Matsuzaki R."/>
            <person name="Mahakham W."/>
            <person name="Heman W."/>
            <person name="Sekimoto H."/>
            <person name="Kawachi M."/>
            <person name="Minakuchi Y."/>
            <person name="Toyoda A."/>
            <person name="Nozaki H."/>
        </authorList>
    </citation>
    <scope>NUCLEOTIDE SEQUENCE [LARGE SCALE GENOMIC DNA]</scope>
    <source>
        <strain evidence="2 3">NIES-4468</strain>
    </source>
</reference>
<dbReference type="Gene3D" id="3.40.50.150">
    <property type="entry name" value="Vaccinia Virus protein VP39"/>
    <property type="match status" value="1"/>
</dbReference>
<dbReference type="EMBL" id="BSDZ01000003">
    <property type="protein sequence ID" value="GLI58432.1"/>
    <property type="molecule type" value="Genomic_DNA"/>
</dbReference>
<feature type="region of interest" description="Disordered" evidence="1">
    <location>
        <begin position="221"/>
        <end position="246"/>
    </location>
</feature>
<evidence type="ECO:0000256" key="1">
    <source>
        <dbReference type="SAM" id="MobiDB-lite"/>
    </source>
</evidence>
<dbReference type="InterPro" id="IPR029063">
    <property type="entry name" value="SAM-dependent_MTases_sf"/>
</dbReference>
<gene>
    <name evidence="2" type="ORF">VaNZ11_000146</name>
</gene>
<protein>
    <recommendedName>
        <fullName evidence="4">Methyltransferase small domain-containing protein</fullName>
    </recommendedName>
</protein>
<dbReference type="Pfam" id="PF10294">
    <property type="entry name" value="Methyltransf_16"/>
    <property type="match status" value="1"/>
</dbReference>
<dbReference type="Proteomes" id="UP001165090">
    <property type="component" value="Unassembled WGS sequence"/>
</dbReference>
<feature type="non-terminal residue" evidence="2">
    <location>
        <position position="1"/>
    </location>
</feature>
<evidence type="ECO:0008006" key="4">
    <source>
        <dbReference type="Google" id="ProtNLM"/>
    </source>
</evidence>
<dbReference type="InterPro" id="IPR019410">
    <property type="entry name" value="Methyltransf_16"/>
</dbReference>
<sequence>QIAYMDPHGADLWEIICLLRSEVPAPQVIGRLKQVSHIVSTVNVDGAPGDLSITPKPSVWGEEGQRTILRQLKHDPILAVFGLRPKYLCSLLRRLLVEVEAQGLPVVDELADAYGEALMHQPDQTATSAATGPSASSQWLFKTFAYGPAATTAATSAPQECREFADCIGGFADISVKPSATFKSSIYGSTESQHSPPIPVLQPIPSEVTRSHVAAIISELQRRKDTGDSSARSGAGPVVTTTLSGHARAPGLPLMSKWELTVGAINTDSGFSSETPVWGDQMLTDGIGSDNREVGNAEARGGVGQPGGTDAAGGNHRTLPALLRYPLVSASSEIAECSVSKTPQHVSAGGTCVAGKGSDGGWQAYSAEAVLAAAVAPGDSDGHNGECGLISLHVSDNLLAGSTGCHVWEASFALAQWVLGHSERFRGRRVLELGCGAGLVAMALHRAGAAWVAATDGSDAAVANCAANLRLNGVRGVHLMQSGAGKPPGHQVAEMVAVGGAVPCITTFFHGYAPLPLYTLACVCQLGFGARTHPFARPD</sequence>
<dbReference type="PANTHER" id="PTHR14614">
    <property type="entry name" value="HEPATOCELLULAR CARCINOMA-ASSOCIATED ANTIGEN"/>
    <property type="match status" value="1"/>
</dbReference>
<evidence type="ECO:0000313" key="3">
    <source>
        <dbReference type="Proteomes" id="UP001165090"/>
    </source>
</evidence>
<dbReference type="SUPFAM" id="SSF53335">
    <property type="entry name" value="S-adenosyl-L-methionine-dependent methyltransferases"/>
    <property type="match status" value="1"/>
</dbReference>
<dbReference type="CDD" id="cd02440">
    <property type="entry name" value="AdoMet_MTases"/>
    <property type="match status" value="1"/>
</dbReference>
<evidence type="ECO:0000313" key="2">
    <source>
        <dbReference type="EMBL" id="GLI58432.1"/>
    </source>
</evidence>
<accession>A0ABQ5RN42</accession>
<organism evidence="2 3">
    <name type="scientific">Volvox africanus</name>
    <dbReference type="NCBI Taxonomy" id="51714"/>
    <lineage>
        <taxon>Eukaryota</taxon>
        <taxon>Viridiplantae</taxon>
        <taxon>Chlorophyta</taxon>
        <taxon>core chlorophytes</taxon>
        <taxon>Chlorophyceae</taxon>
        <taxon>CS clade</taxon>
        <taxon>Chlamydomonadales</taxon>
        <taxon>Volvocaceae</taxon>
        <taxon>Volvox</taxon>
    </lineage>
</organism>
<proteinExistence type="predicted"/>
<keyword evidence="3" id="KW-1185">Reference proteome</keyword>
<dbReference type="PANTHER" id="PTHR14614:SF130">
    <property type="entry name" value="PROTEIN-LYSINE N-METHYLTRANSFERASE EEF2KMT"/>
    <property type="match status" value="1"/>
</dbReference>